<dbReference type="Gene3D" id="3.10.20.310">
    <property type="entry name" value="membrane protein fhac"/>
    <property type="match status" value="1"/>
</dbReference>
<proteinExistence type="predicted"/>
<evidence type="ECO:0000256" key="1">
    <source>
        <dbReference type="ARBA" id="ARBA00022452"/>
    </source>
</evidence>
<dbReference type="Pfam" id="PF03865">
    <property type="entry name" value="ShlB"/>
    <property type="match status" value="1"/>
</dbReference>
<dbReference type="GO" id="GO:0098046">
    <property type="term" value="C:type V protein secretion system complex"/>
    <property type="evidence" value="ECO:0007669"/>
    <property type="project" value="TreeGrafter"/>
</dbReference>
<keyword evidence="1" id="KW-1134">Transmembrane beta strand</keyword>
<evidence type="ECO:0000313" key="7">
    <source>
        <dbReference type="Proteomes" id="UP000564378"/>
    </source>
</evidence>
<evidence type="ECO:0000259" key="5">
    <source>
        <dbReference type="Pfam" id="PF08479"/>
    </source>
</evidence>
<dbReference type="Proteomes" id="UP000564378">
    <property type="component" value="Unassembled WGS sequence"/>
</dbReference>
<dbReference type="InterPro" id="IPR005565">
    <property type="entry name" value="Hemolysn_activator_HlyB_C"/>
</dbReference>
<gene>
    <name evidence="6" type="ORF">H6P80_09410</name>
</gene>
<keyword evidence="2" id="KW-0812">Transmembrane</keyword>
<reference evidence="6 7" key="1">
    <citation type="submission" date="2020-08" db="EMBL/GenBank/DDBJ databases">
        <title>Draft genome sequence of Parasphingopyxis sp. GrpM-11.</title>
        <authorList>
            <person name="Oh J."/>
            <person name="Roh D.-H."/>
        </authorList>
    </citation>
    <scope>NUCLEOTIDE SEQUENCE [LARGE SCALE GENOMIC DNA]</scope>
    <source>
        <strain evidence="6 7">GrpM-11</strain>
    </source>
</reference>
<evidence type="ECO:0000256" key="3">
    <source>
        <dbReference type="ARBA" id="ARBA00023237"/>
    </source>
</evidence>
<keyword evidence="7" id="KW-1185">Reference proteome</keyword>
<organism evidence="6 7">
    <name type="scientific">Parasphingopyxis marina</name>
    <dbReference type="NCBI Taxonomy" id="2761622"/>
    <lineage>
        <taxon>Bacteria</taxon>
        <taxon>Pseudomonadati</taxon>
        <taxon>Pseudomonadota</taxon>
        <taxon>Alphaproteobacteria</taxon>
        <taxon>Sphingomonadales</taxon>
        <taxon>Sphingomonadaceae</taxon>
        <taxon>Parasphingopyxis</taxon>
    </lineage>
</organism>
<evidence type="ECO:0000313" key="6">
    <source>
        <dbReference type="EMBL" id="MBC2777837.1"/>
    </source>
</evidence>
<protein>
    <submittedName>
        <fullName evidence="6">ShlB/FhaC/HecB family hemolysin secretion/activation protein</fullName>
    </submittedName>
</protein>
<keyword evidence="3" id="KW-0998">Cell outer membrane</keyword>
<dbReference type="Gene3D" id="2.40.160.50">
    <property type="entry name" value="membrane protein fhac: a member of the omp85/tpsb transporter family"/>
    <property type="match status" value="1"/>
</dbReference>
<feature type="domain" description="Polypeptide-transport-associated ShlB-type" evidence="5">
    <location>
        <begin position="63"/>
        <end position="130"/>
    </location>
</feature>
<evidence type="ECO:0000256" key="2">
    <source>
        <dbReference type="ARBA" id="ARBA00022692"/>
    </source>
</evidence>
<evidence type="ECO:0000259" key="4">
    <source>
        <dbReference type="Pfam" id="PF03865"/>
    </source>
</evidence>
<dbReference type="InterPro" id="IPR051544">
    <property type="entry name" value="TPS_OM_transporter"/>
</dbReference>
<dbReference type="EMBL" id="JACJVJ010000002">
    <property type="protein sequence ID" value="MBC2777837.1"/>
    <property type="molecule type" value="Genomic_DNA"/>
</dbReference>
<accession>A0A842HZ97</accession>
<dbReference type="AlphaFoldDB" id="A0A842HZ97"/>
<dbReference type="GO" id="GO:0046819">
    <property type="term" value="P:protein secretion by the type V secretion system"/>
    <property type="evidence" value="ECO:0007669"/>
    <property type="project" value="TreeGrafter"/>
</dbReference>
<name>A0A842HZ97_9SPHN</name>
<dbReference type="GO" id="GO:0008320">
    <property type="term" value="F:protein transmembrane transporter activity"/>
    <property type="evidence" value="ECO:0007669"/>
    <property type="project" value="TreeGrafter"/>
</dbReference>
<feature type="domain" description="Haemolysin activator HlyB C-terminal" evidence="4">
    <location>
        <begin position="203"/>
        <end position="497"/>
    </location>
</feature>
<comment type="caution">
    <text evidence="6">The sequence shown here is derived from an EMBL/GenBank/DDBJ whole genome shotgun (WGS) entry which is preliminary data.</text>
</comment>
<dbReference type="PANTHER" id="PTHR34597:SF6">
    <property type="entry name" value="BLR6126 PROTEIN"/>
    <property type="match status" value="1"/>
</dbReference>
<sequence>MLCPPVAAQNALDRADPAIATESLDMQSPFERPDDVALPPTSIPVDIRDMDADDGVFVGAVRVENTVLPAASFVPAYQGFVGRTLSAEDLRTLTTAVAAVLQNEGYVFATAWIERQRIQSGILQISVDPGVVGQIRYVGDRNSAAEAFIDALSDGEPVTRARLERQLLLAADIPGVRIANPQFFRQEGEGVLQVAIVEDAVAGWAQLDNNGSESVGPWRVQGGVHLRNIVGGGDQLSLSAVATPFEPGDLGFASARYEAGIGQTGTRFALGGFFARSNPDIRSFRGDIEGDSLSAYLTISHPLVRTSEASLWGYANLRYRETTQDAETLRIREDRVTTAELGLNGYAWIAGSHLSGGVQLTQGIAIFDATRGNDPLSSRFDGSGVFTKVQLFARVYRPLGSGFSVEATGQAQMASRPLLAADEMGIGGPAYGRGFDFYERSGENGIAGAMELRYDIENTSDSLDGLQIYGFVDGAGVRNRGAGLGGGRLVSAGAGARATIADRFRLAVEAAAPLNEDRFDSGDRSPRVRLVLGADF</sequence>
<dbReference type="InterPro" id="IPR013686">
    <property type="entry name" value="Polypept-transport_assoc_ShlB"/>
</dbReference>
<dbReference type="Pfam" id="PF08479">
    <property type="entry name" value="POTRA_2"/>
    <property type="match status" value="1"/>
</dbReference>
<dbReference type="PANTHER" id="PTHR34597">
    <property type="entry name" value="SLR1661 PROTEIN"/>
    <property type="match status" value="1"/>
</dbReference>
<keyword evidence="1" id="KW-0472">Membrane</keyword>
<dbReference type="RefSeq" id="WP_185801147.1">
    <property type="nucleotide sequence ID" value="NZ_JACJVJ010000002.1"/>
</dbReference>